<dbReference type="InterPro" id="IPR038458">
    <property type="entry name" value="NADH_quinone_OxRdtase_su15_sf"/>
</dbReference>
<dbReference type="Pfam" id="PF11497">
    <property type="entry name" value="NADH_Oxid_Nqo15"/>
    <property type="match status" value="1"/>
</dbReference>
<dbReference type="STRING" id="649638.Trad_2536"/>
<reference evidence="2 3" key="2">
    <citation type="journal article" date="2011" name="Stand. Genomic Sci.">
        <title>Complete genome sequence of Truepera radiovictrix type strain (RQ-24).</title>
        <authorList>
            <person name="Ivanova N."/>
            <person name="Rohde C."/>
            <person name="Munk C."/>
            <person name="Nolan M."/>
            <person name="Lucas S."/>
            <person name="Del Rio T.G."/>
            <person name="Tice H."/>
            <person name="Deshpande S."/>
            <person name="Cheng J.F."/>
            <person name="Tapia R."/>
            <person name="Han C."/>
            <person name="Goodwin L."/>
            <person name="Pitluck S."/>
            <person name="Liolios K."/>
            <person name="Mavromatis K."/>
            <person name="Mikhailova N."/>
            <person name="Pati A."/>
            <person name="Chen A."/>
            <person name="Palaniappan K."/>
            <person name="Land M."/>
            <person name="Hauser L."/>
            <person name="Chang Y.J."/>
            <person name="Jeffries C.D."/>
            <person name="Brambilla E."/>
            <person name="Rohde M."/>
            <person name="Goker M."/>
            <person name="Tindall B.J."/>
            <person name="Woyke T."/>
            <person name="Bristow J."/>
            <person name="Eisen J.A."/>
            <person name="Markowitz V."/>
            <person name="Hugenholtz P."/>
            <person name="Kyrpides N.C."/>
            <person name="Klenk H.P."/>
            <person name="Lapidus A."/>
        </authorList>
    </citation>
    <scope>NUCLEOTIDE SEQUENCE [LARGE SCALE GENOMIC DNA]</scope>
    <source>
        <strain evidence="3">DSM 17093 / CIP 108686 / LMG 22925 / RQ-24</strain>
    </source>
</reference>
<name>D7CTU5_TRURR</name>
<proteinExistence type="predicted"/>
<gene>
    <name evidence="2" type="ordered locus">Trad_2536</name>
</gene>
<protein>
    <submittedName>
        <fullName evidence="2">Uncharacterized protein</fullName>
    </submittedName>
</protein>
<feature type="region of interest" description="Disordered" evidence="1">
    <location>
        <begin position="1"/>
        <end position="44"/>
    </location>
</feature>
<dbReference type="HOGENOM" id="CLU_132697_0_0_0"/>
<evidence type="ECO:0000313" key="2">
    <source>
        <dbReference type="EMBL" id="ADI15642.1"/>
    </source>
</evidence>
<accession>D7CTU5</accession>
<keyword evidence="3" id="KW-1185">Reference proteome</keyword>
<dbReference type="InterPro" id="IPR036524">
    <property type="entry name" value="Frataxin/CyaY_sf"/>
</dbReference>
<dbReference type="EMBL" id="CP002049">
    <property type="protein sequence ID" value="ADI15642.1"/>
    <property type="molecule type" value="Genomic_DNA"/>
</dbReference>
<evidence type="ECO:0000313" key="3">
    <source>
        <dbReference type="Proteomes" id="UP000000379"/>
    </source>
</evidence>
<dbReference type="KEGG" id="tra:Trad_2536"/>
<dbReference type="AlphaFoldDB" id="D7CTU5"/>
<dbReference type="Proteomes" id="UP000000379">
    <property type="component" value="Chromosome"/>
</dbReference>
<reference evidence="3" key="1">
    <citation type="submission" date="2010-05" db="EMBL/GenBank/DDBJ databases">
        <title>The complete genome of Truepera radiovictris DSM 17093.</title>
        <authorList>
            <consortium name="US DOE Joint Genome Institute (JGI-PGF)"/>
            <person name="Lucas S."/>
            <person name="Copeland A."/>
            <person name="Lapidus A."/>
            <person name="Glavina del Rio T."/>
            <person name="Dalin E."/>
            <person name="Tice H."/>
            <person name="Bruce D."/>
            <person name="Goodwin L."/>
            <person name="Pitluck S."/>
            <person name="Kyrpides N."/>
            <person name="Mavromatis K."/>
            <person name="Ovchinnikova G."/>
            <person name="Munk A.C."/>
            <person name="Detter J.C."/>
            <person name="Han C."/>
            <person name="Tapia R."/>
            <person name="Land M."/>
            <person name="Hauser L."/>
            <person name="Markowitz V."/>
            <person name="Cheng J.-F."/>
            <person name="Hugenholtz P."/>
            <person name="Woyke T."/>
            <person name="Wu D."/>
            <person name="Tindall B."/>
            <person name="Pomrenke H.G."/>
            <person name="Brambilla E."/>
            <person name="Klenk H.-P."/>
            <person name="Eisen J.A."/>
        </authorList>
    </citation>
    <scope>NUCLEOTIDE SEQUENCE [LARGE SCALE GENOMIC DNA]</scope>
    <source>
        <strain evidence="3">DSM 17093 / CIP 108686 / LMG 22925 / RQ-24</strain>
    </source>
</reference>
<dbReference type="Gene3D" id="3.30.920.80">
    <property type="entry name" value="NADH-quinone oxidoreductase, subunit 15"/>
    <property type="match status" value="1"/>
</dbReference>
<dbReference type="InterPro" id="IPR021093">
    <property type="entry name" value="NADH_quinone_OxRdtase_su15"/>
</dbReference>
<evidence type="ECO:0000256" key="1">
    <source>
        <dbReference type="SAM" id="MobiDB-lite"/>
    </source>
</evidence>
<dbReference type="OrthoDB" id="25825at2"/>
<organism evidence="2 3">
    <name type="scientific">Truepera radiovictrix (strain DSM 17093 / CIP 108686 / LMG 22925 / RQ-24)</name>
    <dbReference type="NCBI Taxonomy" id="649638"/>
    <lineage>
        <taxon>Bacteria</taxon>
        <taxon>Thermotogati</taxon>
        <taxon>Deinococcota</taxon>
        <taxon>Deinococci</taxon>
        <taxon>Trueperales</taxon>
        <taxon>Trueperaceae</taxon>
        <taxon>Truepera</taxon>
    </lineage>
</organism>
<dbReference type="GO" id="GO:0008199">
    <property type="term" value="F:ferric iron binding"/>
    <property type="evidence" value="ECO:0007669"/>
    <property type="project" value="InterPro"/>
</dbReference>
<sequence>MNERDSSRHSPENPYAPSRPSKPASVPSESPTHVQEGAPQPEGQDAAFYRAWNDLLGWMREYADAHDGAIFEKEADFPDYIYRMERPYDLPTTIMSASLSDPKGRPVLLVNASPRHAVFKEVVLHPFESHTYRKLTYNPQKGALAEGKRPFTKAMLFELADALFHSDAQVPE</sequence>
<dbReference type="SUPFAM" id="SSF55387">
    <property type="entry name" value="Frataxin/Nqo15-like"/>
    <property type="match status" value="1"/>
</dbReference>
<feature type="compositionally biased region" description="Basic and acidic residues" evidence="1">
    <location>
        <begin position="1"/>
        <end position="11"/>
    </location>
</feature>
<dbReference type="eggNOG" id="ENOG50325PM">
    <property type="taxonomic scope" value="Bacteria"/>
</dbReference>
<dbReference type="GO" id="GO:0016226">
    <property type="term" value="P:iron-sulfur cluster assembly"/>
    <property type="evidence" value="ECO:0007669"/>
    <property type="project" value="InterPro"/>
</dbReference>
<dbReference type="RefSeq" id="WP_013179003.1">
    <property type="nucleotide sequence ID" value="NC_014221.1"/>
</dbReference>